<dbReference type="GO" id="GO:0016255">
    <property type="term" value="P:attachment of GPI anchor to protein"/>
    <property type="evidence" value="ECO:0007669"/>
    <property type="project" value="InterPro"/>
</dbReference>
<feature type="signal peptide" evidence="3">
    <location>
        <begin position="1"/>
        <end position="31"/>
    </location>
</feature>
<feature type="compositionally biased region" description="Basic and acidic residues" evidence="1">
    <location>
        <begin position="96"/>
        <end position="105"/>
    </location>
</feature>
<evidence type="ECO:0000256" key="1">
    <source>
        <dbReference type="SAM" id="MobiDB-lite"/>
    </source>
</evidence>
<proteinExistence type="predicted"/>
<sequence>MHRESRSSPSELQLLLLRFLLVQHRWAVVGGWRDEIRRRASQRGLTAEQRLEAGGPRRRRLEAGDQRGRAATPGAGQAHHGGAESRTAGCRQTGKAHTEATKQQEVKLPTDSPQNQSTWRHPRRGNNAALPSPALMAPPSPPPATTLFKHLVLLFLLAAAAGASAAAPEEEFTEELLLRPLPDRKALAHFYFRSSTPPAASIGRHHHLFPKAISQLVKKYHISELELSFTQGRWNYEQWGGFDPMSTSNAKPPGVELWAVFDLPLSEIDATWKNLTHTLSGLFCASINFLESSTSFSAPRWGFKSNEGNLRYGALPREAVCTENLTPWLKLLPCRDKAGIASLLYRPSIYKGYYYSQKLKLRSSQSLGIILDQTLTVVLQPNTINGKQLHSSHGQLQPSWSMRHLFNRKLSGKCLVSKSSRVFIEVDKGIVDKINRSGSDLSWNNEFFVLSNGPDRLIKDLINLEVQSSSIYEYDVSNYSEEKPFDVGITWKLPLIWSCTPSPFHVSRFLMGSGNERGSIALSFISTNLHKKIFGSPNDCSIKAFIFQIVPWYVKVYYHSLEIFIDGNRKTVSDVVDKIHVTPSEDKLLPGTLEMLLRFPCSMQSATLTLDFDKGFLLIDEYPPDANQGFDIPSALISFPEFNSARNFPETDPLLGSPLLENFQVVVKSYTEVLLVPLTTPDFSMPYNVITFTCTILALYFGSLLNALRRRIGEEERELKKTVVIVKKRSLLASICYRKFVDELF</sequence>
<comment type="caution">
    <text evidence="4">The sequence shown here is derived from an EMBL/GenBank/DDBJ whole genome shotgun (WGS) entry which is preliminary data.</text>
</comment>
<reference evidence="5" key="1">
    <citation type="journal article" date="2019" name="Nat. Commun.">
        <title>The genome of broomcorn millet.</title>
        <authorList>
            <person name="Zou C."/>
            <person name="Miki D."/>
            <person name="Li D."/>
            <person name="Tang Q."/>
            <person name="Xiao L."/>
            <person name="Rajput S."/>
            <person name="Deng P."/>
            <person name="Jia W."/>
            <person name="Huang R."/>
            <person name="Zhang M."/>
            <person name="Sun Y."/>
            <person name="Hu J."/>
            <person name="Fu X."/>
            <person name="Schnable P.S."/>
            <person name="Li F."/>
            <person name="Zhang H."/>
            <person name="Feng B."/>
            <person name="Zhu X."/>
            <person name="Liu R."/>
            <person name="Schnable J.C."/>
            <person name="Zhu J.-K."/>
            <person name="Zhang H."/>
        </authorList>
    </citation>
    <scope>NUCLEOTIDE SEQUENCE [LARGE SCALE GENOMIC DNA]</scope>
</reference>
<keyword evidence="2" id="KW-0812">Transmembrane</keyword>
<protein>
    <submittedName>
        <fullName evidence="4">GPI transamidase component PIG-T</fullName>
    </submittedName>
</protein>
<feature type="chain" id="PRO_5018050289" evidence="3">
    <location>
        <begin position="32"/>
        <end position="745"/>
    </location>
</feature>
<dbReference type="PANTHER" id="PTHR12959:SF11">
    <property type="entry name" value="GPI TRANSAMIDASE COMPONENT PIG-T"/>
    <property type="match status" value="1"/>
</dbReference>
<feature type="region of interest" description="Disordered" evidence="1">
    <location>
        <begin position="42"/>
        <end position="138"/>
    </location>
</feature>
<keyword evidence="2" id="KW-1133">Transmembrane helix</keyword>
<accession>A0A3L6STQ9</accession>
<keyword evidence="2" id="KW-0472">Membrane</keyword>
<name>A0A3L6STQ9_PANMI</name>
<dbReference type="EMBL" id="PQIB02000003">
    <property type="protein sequence ID" value="RLN27697.1"/>
    <property type="molecule type" value="Genomic_DNA"/>
</dbReference>
<dbReference type="OrthoDB" id="331263at2759"/>
<evidence type="ECO:0000256" key="3">
    <source>
        <dbReference type="SAM" id="SignalP"/>
    </source>
</evidence>
<dbReference type="Pfam" id="PF04113">
    <property type="entry name" value="Gpi16"/>
    <property type="match status" value="1"/>
</dbReference>
<dbReference type="Proteomes" id="UP000275267">
    <property type="component" value="Unassembled WGS sequence"/>
</dbReference>
<keyword evidence="3" id="KW-0732">Signal</keyword>
<organism evidence="4 5">
    <name type="scientific">Panicum miliaceum</name>
    <name type="common">Proso millet</name>
    <name type="synonym">Broomcorn millet</name>
    <dbReference type="NCBI Taxonomy" id="4540"/>
    <lineage>
        <taxon>Eukaryota</taxon>
        <taxon>Viridiplantae</taxon>
        <taxon>Streptophyta</taxon>
        <taxon>Embryophyta</taxon>
        <taxon>Tracheophyta</taxon>
        <taxon>Spermatophyta</taxon>
        <taxon>Magnoliopsida</taxon>
        <taxon>Liliopsida</taxon>
        <taxon>Poales</taxon>
        <taxon>Poaceae</taxon>
        <taxon>PACMAD clade</taxon>
        <taxon>Panicoideae</taxon>
        <taxon>Panicodae</taxon>
        <taxon>Paniceae</taxon>
        <taxon>Panicinae</taxon>
        <taxon>Panicum</taxon>
        <taxon>Panicum sect. Panicum</taxon>
    </lineage>
</organism>
<dbReference type="GO" id="GO:0042765">
    <property type="term" value="C:GPI-anchor transamidase complex"/>
    <property type="evidence" value="ECO:0007669"/>
    <property type="project" value="InterPro"/>
</dbReference>
<dbReference type="STRING" id="4540.A0A3L6STQ9"/>
<evidence type="ECO:0000256" key="2">
    <source>
        <dbReference type="SAM" id="Phobius"/>
    </source>
</evidence>
<dbReference type="InterPro" id="IPR007245">
    <property type="entry name" value="PIG-T"/>
</dbReference>
<evidence type="ECO:0000313" key="5">
    <source>
        <dbReference type="Proteomes" id="UP000275267"/>
    </source>
</evidence>
<evidence type="ECO:0000313" key="4">
    <source>
        <dbReference type="EMBL" id="RLN27697.1"/>
    </source>
</evidence>
<gene>
    <name evidence="4" type="ORF">C2845_PM05G20490</name>
</gene>
<dbReference type="AlphaFoldDB" id="A0A3L6STQ9"/>
<dbReference type="PANTHER" id="PTHR12959">
    <property type="entry name" value="GPI TRANSAMIDASE COMPONENT PIG-T-RELATED"/>
    <property type="match status" value="1"/>
</dbReference>
<feature type="transmembrane region" description="Helical" evidence="2">
    <location>
        <begin position="687"/>
        <end position="708"/>
    </location>
</feature>
<keyword evidence="5" id="KW-1185">Reference proteome</keyword>